<accession>A0A8J6A0H0</accession>
<evidence type="ECO:0000256" key="1">
    <source>
        <dbReference type="ARBA" id="ARBA00022980"/>
    </source>
</evidence>
<evidence type="ECO:0000256" key="3">
    <source>
        <dbReference type="ARBA" id="ARBA00035149"/>
    </source>
</evidence>
<sequence length="163" mass="18115">MSLSLPGCLKIHRHHERQSNHLHQEVHGQSIALVEINGHRCPSPWDGNSSFDRNLGKLVKMYKTSLDAVSVFGPRAHFGGGKTTGFDLIHDSVHDAKKMTPNTDLQDLACARRRDSRKQSKAKTEWRQMGAAKASVGAGKRRRKDSAVTLSVSVLIVQILRED</sequence>
<evidence type="ECO:0000313" key="7">
    <source>
        <dbReference type="Proteomes" id="UP000700334"/>
    </source>
</evidence>
<dbReference type="SUPFAM" id="SSF54189">
    <property type="entry name" value="Ribosomal proteins S24e, L23 and L15e"/>
    <property type="match status" value="1"/>
</dbReference>
<feature type="region of interest" description="Disordered" evidence="5">
    <location>
        <begin position="112"/>
        <end position="140"/>
    </location>
</feature>
<protein>
    <recommendedName>
        <fullName evidence="3">Small ribosomal subunit protein eS24</fullName>
    </recommendedName>
    <alternativeName>
        <fullName evidence="4">40S ribosomal protein S24</fullName>
    </alternativeName>
</protein>
<dbReference type="Proteomes" id="UP000700334">
    <property type="component" value="Unassembled WGS sequence"/>
</dbReference>
<keyword evidence="2" id="KW-0687">Ribonucleoprotein</keyword>
<comment type="caution">
    <text evidence="6">The sequence shown here is derived from an EMBL/GenBank/DDBJ whole genome shotgun (WGS) entry which is preliminary data.</text>
</comment>
<dbReference type="EMBL" id="JAGFMF010011858">
    <property type="protein sequence ID" value="KAG8511066.1"/>
    <property type="molecule type" value="Genomic_DNA"/>
</dbReference>
<dbReference type="OrthoDB" id="5571754at2759"/>
<dbReference type="Pfam" id="PF01282">
    <property type="entry name" value="Ribosomal_S24e"/>
    <property type="match status" value="1"/>
</dbReference>
<evidence type="ECO:0000256" key="5">
    <source>
        <dbReference type="SAM" id="MobiDB-lite"/>
    </source>
</evidence>
<dbReference type="GO" id="GO:0003735">
    <property type="term" value="F:structural constituent of ribosome"/>
    <property type="evidence" value="ECO:0007669"/>
    <property type="project" value="InterPro"/>
</dbReference>
<evidence type="ECO:0000256" key="2">
    <source>
        <dbReference type="ARBA" id="ARBA00023274"/>
    </source>
</evidence>
<gene>
    <name evidence="6" type="ORF">J0S82_017872</name>
</gene>
<dbReference type="GO" id="GO:0044391">
    <property type="term" value="C:ribosomal subunit"/>
    <property type="evidence" value="ECO:0007669"/>
    <property type="project" value="UniProtKB-ARBA"/>
</dbReference>
<dbReference type="Gene3D" id="3.30.70.3370">
    <property type="match status" value="1"/>
</dbReference>
<dbReference type="InterPro" id="IPR012678">
    <property type="entry name" value="Ribosomal_uL23/eL15/eS24_sf"/>
</dbReference>
<dbReference type="InterPro" id="IPR001976">
    <property type="entry name" value="Ribosomal_eS24"/>
</dbReference>
<evidence type="ECO:0000313" key="6">
    <source>
        <dbReference type="EMBL" id="KAG8511066.1"/>
    </source>
</evidence>
<dbReference type="PANTHER" id="PTHR10496">
    <property type="entry name" value="40S RIBOSOMAL PROTEIN S24"/>
    <property type="match status" value="1"/>
</dbReference>
<evidence type="ECO:0000256" key="4">
    <source>
        <dbReference type="ARBA" id="ARBA00035458"/>
    </source>
</evidence>
<reference evidence="6" key="1">
    <citation type="journal article" date="2021" name="Evol. Appl.">
        <title>The genome of the Pyrenean desman and the effects of bottlenecks and inbreeding on the genomic landscape of an endangered species.</title>
        <authorList>
            <person name="Escoda L."/>
            <person name="Castresana J."/>
        </authorList>
    </citation>
    <scope>NUCLEOTIDE SEQUENCE</scope>
    <source>
        <strain evidence="6">IBE-C5619</strain>
    </source>
</reference>
<name>A0A8J6A0H0_GALPY</name>
<keyword evidence="7" id="KW-1185">Reference proteome</keyword>
<keyword evidence="1" id="KW-0689">Ribosomal protein</keyword>
<proteinExistence type="predicted"/>
<dbReference type="InterPro" id="IPR053709">
    <property type="entry name" value="eRP_eS24_sf"/>
</dbReference>
<dbReference type="GO" id="GO:0006412">
    <property type="term" value="P:translation"/>
    <property type="evidence" value="ECO:0007669"/>
    <property type="project" value="InterPro"/>
</dbReference>
<dbReference type="AlphaFoldDB" id="A0A8J6A0H0"/>
<organism evidence="6 7">
    <name type="scientific">Galemys pyrenaicus</name>
    <name type="common">Iberian desman</name>
    <name type="synonym">Pyrenean desman</name>
    <dbReference type="NCBI Taxonomy" id="202257"/>
    <lineage>
        <taxon>Eukaryota</taxon>
        <taxon>Metazoa</taxon>
        <taxon>Chordata</taxon>
        <taxon>Craniata</taxon>
        <taxon>Vertebrata</taxon>
        <taxon>Euteleostomi</taxon>
        <taxon>Mammalia</taxon>
        <taxon>Eutheria</taxon>
        <taxon>Laurasiatheria</taxon>
        <taxon>Eulipotyphla</taxon>
        <taxon>Talpidae</taxon>
        <taxon>Galemys</taxon>
    </lineage>
</organism>